<dbReference type="AlphaFoldDB" id="A0AAD4M704"/>
<keyword evidence="1" id="KW-0343">GTPase activation</keyword>
<gene>
    <name evidence="4" type="ORF">B0F90DRAFT_1297413</name>
</gene>
<dbReference type="PANTHER" id="PTHR15228:SF25">
    <property type="entry name" value="F-BAR DOMAIN-CONTAINING PROTEIN"/>
    <property type="match status" value="1"/>
</dbReference>
<accession>A0AAD4M704</accession>
<feature type="region of interest" description="Disordered" evidence="2">
    <location>
        <begin position="194"/>
        <end position="318"/>
    </location>
</feature>
<dbReference type="InterPro" id="IPR008936">
    <property type="entry name" value="Rho_GTPase_activation_prot"/>
</dbReference>
<dbReference type="InterPro" id="IPR051025">
    <property type="entry name" value="RhoGAP"/>
</dbReference>
<dbReference type="PANTHER" id="PTHR15228">
    <property type="entry name" value="SPERMATHECAL PHYSIOLOGY VARIANT"/>
    <property type="match status" value="1"/>
</dbReference>
<keyword evidence="5" id="KW-1185">Reference proteome</keyword>
<dbReference type="Pfam" id="PF00620">
    <property type="entry name" value="RhoGAP"/>
    <property type="match status" value="1"/>
</dbReference>
<evidence type="ECO:0000256" key="1">
    <source>
        <dbReference type="ARBA" id="ARBA00022468"/>
    </source>
</evidence>
<dbReference type="GO" id="GO:0060237">
    <property type="term" value="P:regulation of fungal-type cell wall organization"/>
    <property type="evidence" value="ECO:0007669"/>
    <property type="project" value="TreeGrafter"/>
</dbReference>
<evidence type="ECO:0000259" key="3">
    <source>
        <dbReference type="PROSITE" id="PS50238"/>
    </source>
</evidence>
<organism evidence="4 5">
    <name type="scientific">Multifurca ochricompacta</name>
    <dbReference type="NCBI Taxonomy" id="376703"/>
    <lineage>
        <taxon>Eukaryota</taxon>
        <taxon>Fungi</taxon>
        <taxon>Dikarya</taxon>
        <taxon>Basidiomycota</taxon>
        <taxon>Agaricomycotina</taxon>
        <taxon>Agaricomycetes</taxon>
        <taxon>Russulales</taxon>
        <taxon>Russulaceae</taxon>
        <taxon>Multifurca</taxon>
    </lineage>
</organism>
<protein>
    <submittedName>
        <fullName evidence="4">Rho GTPase activation protein</fullName>
    </submittedName>
</protein>
<dbReference type="PROSITE" id="PS50238">
    <property type="entry name" value="RHOGAP"/>
    <property type="match status" value="1"/>
</dbReference>
<dbReference type="Proteomes" id="UP001203297">
    <property type="component" value="Unassembled WGS sequence"/>
</dbReference>
<name>A0AAD4M704_9AGAM</name>
<evidence type="ECO:0000313" key="5">
    <source>
        <dbReference type="Proteomes" id="UP001203297"/>
    </source>
</evidence>
<feature type="compositionally biased region" description="Low complexity" evidence="2">
    <location>
        <begin position="292"/>
        <end position="306"/>
    </location>
</feature>
<evidence type="ECO:0000313" key="4">
    <source>
        <dbReference type="EMBL" id="KAI0303563.1"/>
    </source>
</evidence>
<dbReference type="InterPro" id="IPR000198">
    <property type="entry name" value="RhoGAP_dom"/>
</dbReference>
<dbReference type="EMBL" id="WTXG01000008">
    <property type="protein sequence ID" value="KAI0303563.1"/>
    <property type="molecule type" value="Genomic_DNA"/>
</dbReference>
<dbReference type="GO" id="GO:0005096">
    <property type="term" value="F:GTPase activator activity"/>
    <property type="evidence" value="ECO:0007669"/>
    <property type="project" value="UniProtKB-KW"/>
</dbReference>
<evidence type="ECO:0000256" key="2">
    <source>
        <dbReference type="SAM" id="MobiDB-lite"/>
    </source>
</evidence>
<dbReference type="Gene3D" id="1.10.555.10">
    <property type="entry name" value="Rho GTPase activation protein"/>
    <property type="match status" value="1"/>
</dbReference>
<dbReference type="GO" id="GO:0005938">
    <property type="term" value="C:cell cortex"/>
    <property type="evidence" value="ECO:0007669"/>
    <property type="project" value="TreeGrafter"/>
</dbReference>
<sequence length="318" mass="35332">MVLIRPGHCIGIGMYSGLFLKESATEVEGTFRVNGSNKRMRELQAIFETPPRYGKSLDWKKENYTTHDVASVFRRYLTHMPEPVIPYDLYFPFREAIAKKPYNQEAVIATYKRLICSMAHANQYLLLYVLDLLSVFARKSDKNLMTAQNLAVIFRPGLMSHPAHELSPTEHRLSQDVLEFLIAHQDWFMLDTPPPPVLPPAPSRSLTPPLMAHAAPTGISASDDEGPDGWRIIGSTHRPLTERDQRGRKGEQREKDKEKVAPPTGIVRSRTLPTSRKGRSSTVVDGGAAQRGMAVGAGASGPSPAVLRKARRASEQPG</sequence>
<proteinExistence type="predicted"/>
<dbReference type="GO" id="GO:0007165">
    <property type="term" value="P:signal transduction"/>
    <property type="evidence" value="ECO:0007669"/>
    <property type="project" value="InterPro"/>
</dbReference>
<reference evidence="4" key="1">
    <citation type="journal article" date="2022" name="New Phytol.">
        <title>Evolutionary transition to the ectomycorrhizal habit in the genomes of a hyperdiverse lineage of mushroom-forming fungi.</title>
        <authorList>
            <person name="Looney B."/>
            <person name="Miyauchi S."/>
            <person name="Morin E."/>
            <person name="Drula E."/>
            <person name="Courty P.E."/>
            <person name="Kohler A."/>
            <person name="Kuo A."/>
            <person name="LaButti K."/>
            <person name="Pangilinan J."/>
            <person name="Lipzen A."/>
            <person name="Riley R."/>
            <person name="Andreopoulos W."/>
            <person name="He G."/>
            <person name="Johnson J."/>
            <person name="Nolan M."/>
            <person name="Tritt A."/>
            <person name="Barry K.W."/>
            <person name="Grigoriev I.V."/>
            <person name="Nagy L.G."/>
            <person name="Hibbett D."/>
            <person name="Henrissat B."/>
            <person name="Matheny P.B."/>
            <person name="Labbe J."/>
            <person name="Martin F.M."/>
        </authorList>
    </citation>
    <scope>NUCLEOTIDE SEQUENCE</scope>
    <source>
        <strain evidence="4">BPL690</strain>
    </source>
</reference>
<feature type="domain" description="Rho-GAP" evidence="3">
    <location>
        <begin position="1"/>
        <end position="189"/>
    </location>
</feature>
<dbReference type="SMART" id="SM00324">
    <property type="entry name" value="RhoGAP"/>
    <property type="match status" value="1"/>
</dbReference>
<dbReference type="SUPFAM" id="SSF48350">
    <property type="entry name" value="GTPase activation domain, GAP"/>
    <property type="match status" value="1"/>
</dbReference>
<feature type="compositionally biased region" description="Basic and acidic residues" evidence="2">
    <location>
        <begin position="239"/>
        <end position="260"/>
    </location>
</feature>
<comment type="caution">
    <text evidence="4">The sequence shown here is derived from an EMBL/GenBank/DDBJ whole genome shotgun (WGS) entry which is preliminary data.</text>
</comment>